<dbReference type="Proteomes" id="UP001597036">
    <property type="component" value="Unassembled WGS sequence"/>
</dbReference>
<evidence type="ECO:0000313" key="5">
    <source>
        <dbReference type="EMBL" id="MFD0704259.1"/>
    </source>
</evidence>
<protein>
    <submittedName>
        <fullName evidence="5">Hydroxymethylglutaryl-CoA synthase</fullName>
        <ecNumber evidence="5">2.3.3.10</ecNumber>
    </submittedName>
</protein>
<evidence type="ECO:0000259" key="4">
    <source>
        <dbReference type="Pfam" id="PF08540"/>
    </source>
</evidence>
<reference evidence="6" key="1">
    <citation type="journal article" date="2019" name="Int. J. Syst. Evol. Microbiol.">
        <title>The Global Catalogue of Microorganisms (GCM) 10K type strain sequencing project: providing services to taxonomists for standard genome sequencing and annotation.</title>
        <authorList>
            <consortium name="The Broad Institute Genomics Platform"/>
            <consortium name="The Broad Institute Genome Sequencing Center for Infectious Disease"/>
            <person name="Wu L."/>
            <person name="Ma J."/>
        </authorList>
    </citation>
    <scope>NUCLEOTIDE SEQUENCE [LARGE SCALE GENOMIC DNA]</scope>
    <source>
        <strain evidence="6">CCM 8604</strain>
    </source>
</reference>
<comment type="similarity">
    <text evidence="1">Belongs to the thiolase-like superfamily. HMG-CoA synthase family.</text>
</comment>
<keyword evidence="6" id="KW-1185">Reference proteome</keyword>
<evidence type="ECO:0000313" key="6">
    <source>
        <dbReference type="Proteomes" id="UP001597036"/>
    </source>
</evidence>
<dbReference type="CDD" id="cd00827">
    <property type="entry name" value="init_cond_enzymes"/>
    <property type="match status" value="1"/>
</dbReference>
<evidence type="ECO:0000256" key="1">
    <source>
        <dbReference type="ARBA" id="ARBA00007061"/>
    </source>
</evidence>
<comment type="caution">
    <text evidence="5">The sequence shown here is derived from an EMBL/GenBank/DDBJ whole genome shotgun (WGS) entry which is preliminary data.</text>
</comment>
<dbReference type="NCBIfam" id="TIGR01835">
    <property type="entry name" value="HMG-CoA-S_prok"/>
    <property type="match status" value="1"/>
</dbReference>
<feature type="domain" description="Hydroxymethylglutaryl-coenzyme A synthase N-terminal" evidence="3">
    <location>
        <begin position="6"/>
        <end position="167"/>
    </location>
</feature>
<dbReference type="PANTHER" id="PTHR43323">
    <property type="entry name" value="3-HYDROXY-3-METHYLGLUTARYL COENZYME A SYNTHASE"/>
    <property type="match status" value="1"/>
</dbReference>
<dbReference type="GO" id="GO:0004421">
    <property type="term" value="F:hydroxymethylglutaryl-CoA synthase activity"/>
    <property type="evidence" value="ECO:0007669"/>
    <property type="project" value="UniProtKB-EC"/>
</dbReference>
<dbReference type="PANTHER" id="PTHR43323:SF2">
    <property type="entry name" value="HYDROXYMETHYLGLUTARYL-COA SYNTHASE"/>
    <property type="match status" value="1"/>
</dbReference>
<dbReference type="Pfam" id="PF01154">
    <property type="entry name" value="HMG_CoA_synt_N"/>
    <property type="match status" value="1"/>
</dbReference>
<dbReference type="SUPFAM" id="SSF53901">
    <property type="entry name" value="Thiolase-like"/>
    <property type="match status" value="2"/>
</dbReference>
<organism evidence="5 6">
    <name type="scientific">Alloscardovia venturai</name>
    <dbReference type="NCBI Taxonomy" id="1769421"/>
    <lineage>
        <taxon>Bacteria</taxon>
        <taxon>Bacillati</taxon>
        <taxon>Actinomycetota</taxon>
        <taxon>Actinomycetes</taxon>
        <taxon>Bifidobacteriales</taxon>
        <taxon>Bifidobacteriaceae</taxon>
        <taxon>Alloscardovia</taxon>
    </lineage>
</organism>
<dbReference type="InterPro" id="IPR011554">
    <property type="entry name" value="HMG_CoA_synthase_prok"/>
</dbReference>
<dbReference type="InterPro" id="IPR016039">
    <property type="entry name" value="Thiolase-like"/>
</dbReference>
<gene>
    <name evidence="5" type="ORF">ACFQY8_00610</name>
</gene>
<name>A0ABW2Y1Y0_9BIFI</name>
<sequence>MTYSAIGIDRISMYTPAYFLDIRQLAVARGVDPDKFTIGIGQDQQAVIPGSQDVVTMGATAALRMLDDIDPDRLGLVILGTESGVDASKAGALYIHDLLGLPHSVRCMEIKEACFGGTAGLMTARDYVAAHPDKQALVIAADVARYGLGSGGEVTQGGGAVAMLVSSNPRILELDDDTCVYSGSIQDFWRPVYTDEALARGKYSTEQYLEFFEHVWLDYAARTGRSASEFAAFLYHLPYTKMGAKGLKRLFEITEVCDEARSLLEERFNKSIQYSRRVGNVYTGSLYLGLISLLELDDTLQADDELVLFSYGSGAVGELFTGRLVEGYRAALYSEEHAAILDNRRQVSVEEYERIFNNVAPYSPQDYVADEKYFCGSFVLEGVEGQERKYKRIG</sequence>
<keyword evidence="5" id="KW-0012">Acyltransferase</keyword>
<dbReference type="Pfam" id="PF08540">
    <property type="entry name" value="HMG_CoA_synt_C"/>
    <property type="match status" value="1"/>
</dbReference>
<feature type="domain" description="Hydroxymethylglutaryl-coenzyme A synthase C-terminal" evidence="4">
    <location>
        <begin position="260"/>
        <end position="359"/>
    </location>
</feature>
<keyword evidence="2 5" id="KW-0808">Transferase</keyword>
<dbReference type="EMBL" id="JBHTHQ010000006">
    <property type="protein sequence ID" value="MFD0704259.1"/>
    <property type="molecule type" value="Genomic_DNA"/>
</dbReference>
<dbReference type="EC" id="2.3.3.10" evidence="5"/>
<evidence type="ECO:0000256" key="2">
    <source>
        <dbReference type="ARBA" id="ARBA00022679"/>
    </source>
</evidence>
<dbReference type="InterPro" id="IPR013746">
    <property type="entry name" value="HMG_CoA_synt_C_dom"/>
</dbReference>
<accession>A0ABW2Y1Y0</accession>
<proteinExistence type="inferred from homology"/>
<evidence type="ECO:0000259" key="3">
    <source>
        <dbReference type="Pfam" id="PF01154"/>
    </source>
</evidence>
<dbReference type="Gene3D" id="3.40.47.10">
    <property type="match status" value="2"/>
</dbReference>
<dbReference type="RefSeq" id="WP_377937622.1">
    <property type="nucleotide sequence ID" value="NZ_JBHTHQ010000006.1"/>
</dbReference>
<dbReference type="InterPro" id="IPR013528">
    <property type="entry name" value="HMG_CoA_synth_N"/>
</dbReference>